<feature type="domain" description="M23ase beta-sheet core" evidence="2">
    <location>
        <begin position="361"/>
        <end position="451"/>
    </location>
</feature>
<dbReference type="CDD" id="cd12797">
    <property type="entry name" value="M23_peptidase"/>
    <property type="match status" value="1"/>
</dbReference>
<dbReference type="InterPro" id="IPR016047">
    <property type="entry name" value="M23ase_b-sheet_dom"/>
</dbReference>
<dbReference type="InterPro" id="IPR011055">
    <property type="entry name" value="Dup_hybrid_motif"/>
</dbReference>
<protein>
    <submittedName>
        <fullName evidence="3">Peptidase</fullName>
    </submittedName>
</protein>
<gene>
    <name evidence="3" type="ORF">BCM31_05990</name>
</gene>
<evidence type="ECO:0000313" key="4">
    <source>
        <dbReference type="Proteomes" id="UP000233350"/>
    </source>
</evidence>
<dbReference type="SUPFAM" id="SSF51261">
    <property type="entry name" value="Duplicated hybrid motif"/>
    <property type="match status" value="1"/>
</dbReference>
<keyword evidence="4" id="KW-1185">Reference proteome</keyword>
<dbReference type="OrthoDB" id="9765786at2"/>
<dbReference type="PANTHER" id="PTHR21666">
    <property type="entry name" value="PEPTIDASE-RELATED"/>
    <property type="match status" value="1"/>
</dbReference>
<evidence type="ECO:0000256" key="1">
    <source>
        <dbReference type="ARBA" id="ARBA00022729"/>
    </source>
</evidence>
<dbReference type="AlphaFoldDB" id="A0A2N3PLI6"/>
<comment type="caution">
    <text evidence="3">The sequence shown here is derived from an EMBL/GenBank/DDBJ whole genome shotgun (WGS) entry which is preliminary data.</text>
</comment>
<dbReference type="Gene3D" id="2.70.70.10">
    <property type="entry name" value="Glucose Permease (Domain IIA)"/>
    <property type="match status" value="1"/>
</dbReference>
<dbReference type="GeneID" id="97290481"/>
<evidence type="ECO:0000313" key="3">
    <source>
        <dbReference type="EMBL" id="PKT82705.1"/>
    </source>
</evidence>
<dbReference type="RefSeq" id="WP_040498596.1">
    <property type="nucleotide sequence ID" value="NZ_CABKOI010000020.1"/>
</dbReference>
<dbReference type="Pfam" id="PF01551">
    <property type="entry name" value="Peptidase_M23"/>
    <property type="match status" value="1"/>
</dbReference>
<dbReference type="STRING" id="556267.HWAG_01219"/>
<evidence type="ECO:0000259" key="2">
    <source>
        <dbReference type="Pfam" id="PF01551"/>
    </source>
</evidence>
<dbReference type="Proteomes" id="UP000233350">
    <property type="component" value="Unassembled WGS sequence"/>
</dbReference>
<reference evidence="3 4" key="1">
    <citation type="submission" date="2016-07" db="EMBL/GenBank/DDBJ databases">
        <title>Detection of Helicobacter winghamensis from caecal content of red fox (Vulpes vulpes).</title>
        <authorList>
            <person name="Zanoni R.G."/>
            <person name="Florio D."/>
            <person name="Caffara M."/>
            <person name="Renzi M."/>
            <person name="Parisi A."/>
            <person name="Pasquali F."/>
            <person name="Manfreda G."/>
        </authorList>
    </citation>
    <scope>NUCLEOTIDE SEQUENCE [LARGE SCALE GENOMIC DNA]</scope>
    <source>
        <strain evidence="3 4">295_13</strain>
    </source>
</reference>
<dbReference type="EMBL" id="MBPK01000001">
    <property type="protein sequence ID" value="PKT82705.1"/>
    <property type="molecule type" value="Genomic_DNA"/>
</dbReference>
<keyword evidence="1" id="KW-0732">Signal</keyword>
<proteinExistence type="predicted"/>
<sequence length="485" mass="53395">MRNPKMKSGFVKILGLIVVLVLIGGGIFALTSDSFEKEAPKIVIKDKAVWNLKESFPIEISDNLGIKSYSVALIENGNRIPLEAQQINAQDAMCVAKNANISQLAQNLITNTPIKSFCIGIQKPAGIKNNTKFITLEVSVTDTSKWNLFKGNTTTQQFNIAIDTKKPQLAVVANSYKITQGGSALVIFRASDENLENLVITNGNLEFKAQPFYREGFYIALIAWSKLHENFTPKIIAQDSAGNVSIVPIGYFQQKKQYKDSTIPLTDSFVDGKISTLVEEIGEKSLGEFENKVDIFRYINESVREQSFDRIFKVASSFDIESVVENFAIKPFTPLRNGAVMASFGDHRRFTYQGEIVSESNHMGLDLASIKQAPVILSNPGIVTLNEFVGIDGNSVVVYHGLGLSTLYAHLTASDVSVGDVLESNVKIANTGNTGLALGDHLHFSVLVQGYEVWNAEWMDSNWIKLNITDVINEAKTIINQIQGS</sequence>
<dbReference type="PANTHER" id="PTHR21666:SF289">
    <property type="entry name" value="L-ALA--D-GLU ENDOPEPTIDASE"/>
    <property type="match status" value="1"/>
</dbReference>
<accession>A0A2N3PLI6</accession>
<dbReference type="GO" id="GO:0004222">
    <property type="term" value="F:metalloendopeptidase activity"/>
    <property type="evidence" value="ECO:0007669"/>
    <property type="project" value="TreeGrafter"/>
</dbReference>
<name>A0A2N3PLI6_9HELI</name>
<dbReference type="InterPro" id="IPR050570">
    <property type="entry name" value="Cell_wall_metabolism_enzyme"/>
</dbReference>
<organism evidence="3 4">
    <name type="scientific">Helicobacter winghamensis</name>
    <dbReference type="NCBI Taxonomy" id="157268"/>
    <lineage>
        <taxon>Bacteria</taxon>
        <taxon>Pseudomonadati</taxon>
        <taxon>Campylobacterota</taxon>
        <taxon>Epsilonproteobacteria</taxon>
        <taxon>Campylobacterales</taxon>
        <taxon>Helicobacteraceae</taxon>
        <taxon>Helicobacter</taxon>
    </lineage>
</organism>